<name>A0A6A0H184_HYAAZ</name>
<protein>
    <recommendedName>
        <fullName evidence="1">Ig-like domain-containing protein</fullName>
    </recommendedName>
</protein>
<dbReference type="SUPFAM" id="SSF48726">
    <property type="entry name" value="Immunoglobulin"/>
    <property type="match status" value="1"/>
</dbReference>
<dbReference type="PANTHER" id="PTHR23278">
    <property type="entry name" value="SIDESTEP PROTEIN"/>
    <property type="match status" value="1"/>
</dbReference>
<dbReference type="InterPro" id="IPR013783">
    <property type="entry name" value="Ig-like_fold"/>
</dbReference>
<sequence>MYHGAARHEQVNIPCHLESHPLPHTFTWTFNNSGESVKIPQDHVTVSGAHSTVSYTPMTELDYGTLLCWGSNAVGKQRKPCVYHVFPAGMIYIRYISNKYCNYYGRRCPGAAKCPRYFV</sequence>
<proteinExistence type="predicted"/>
<organism evidence="2">
    <name type="scientific">Hyalella azteca</name>
    <name type="common">Amphipod</name>
    <dbReference type="NCBI Taxonomy" id="294128"/>
    <lineage>
        <taxon>Eukaryota</taxon>
        <taxon>Metazoa</taxon>
        <taxon>Ecdysozoa</taxon>
        <taxon>Arthropoda</taxon>
        <taxon>Crustacea</taxon>
        <taxon>Multicrustacea</taxon>
        <taxon>Malacostraca</taxon>
        <taxon>Eumalacostraca</taxon>
        <taxon>Peracarida</taxon>
        <taxon>Amphipoda</taxon>
        <taxon>Senticaudata</taxon>
        <taxon>Talitrida</taxon>
        <taxon>Talitroidea</taxon>
        <taxon>Hyalellidae</taxon>
        <taxon>Hyalella</taxon>
    </lineage>
</organism>
<reference evidence="2" key="3">
    <citation type="submission" date="2019-06" db="EMBL/GenBank/DDBJ databases">
        <authorList>
            <person name="Poynton C."/>
            <person name="Hasenbein S."/>
            <person name="Benoit J.B."/>
            <person name="Sepulveda M.S."/>
            <person name="Poelchau M.F."/>
            <person name="Murali S.C."/>
            <person name="Chen S."/>
            <person name="Glastad K.M."/>
            <person name="Werren J.H."/>
            <person name="Vineis J.H."/>
            <person name="Bowen J.L."/>
            <person name="Friedrich M."/>
            <person name="Jones J."/>
            <person name="Robertson H.M."/>
            <person name="Feyereisen R."/>
            <person name="Mechler-Hickson A."/>
            <person name="Mathers N."/>
            <person name="Lee C.E."/>
            <person name="Colbourne J.K."/>
            <person name="Biales A."/>
            <person name="Johnston J.S."/>
            <person name="Wellborn G.A."/>
            <person name="Rosendale A.J."/>
            <person name="Cridge A.G."/>
            <person name="Munoz-Torres M.C."/>
            <person name="Bain P.A."/>
            <person name="Manny A.R."/>
            <person name="Major K.M."/>
            <person name="Lambert F.N."/>
            <person name="Vulpe C.D."/>
            <person name="Tuck P."/>
            <person name="Blalock B.J."/>
            <person name="Lin Y.-Y."/>
            <person name="Smith M.E."/>
            <person name="Ochoa-Acuna H."/>
            <person name="Chen M.-J.M."/>
            <person name="Childers C.P."/>
            <person name="Qu J."/>
            <person name="Dugan S."/>
            <person name="Lee S.L."/>
            <person name="Chao H."/>
            <person name="Dinh H."/>
            <person name="Han Y."/>
            <person name="Doddapaneni H."/>
            <person name="Worley K.C."/>
            <person name="Muzny D.M."/>
            <person name="Gibbs R.A."/>
            <person name="Richards S."/>
        </authorList>
    </citation>
    <scope>NUCLEOTIDE SEQUENCE</scope>
    <source>
        <strain evidence="2">HAZT.00-mixed</strain>
        <tissue evidence="2">Whole organism</tissue>
    </source>
</reference>
<dbReference type="PROSITE" id="PS50835">
    <property type="entry name" value="IG_LIKE"/>
    <property type="match status" value="1"/>
</dbReference>
<dbReference type="PANTHER" id="PTHR23278:SF25">
    <property type="entry name" value="GH14967P"/>
    <property type="match status" value="1"/>
</dbReference>
<dbReference type="Gene3D" id="2.60.40.10">
    <property type="entry name" value="Immunoglobulins"/>
    <property type="match status" value="1"/>
</dbReference>
<dbReference type="Proteomes" id="UP000711488">
    <property type="component" value="Unassembled WGS sequence"/>
</dbReference>
<accession>A0A6A0H184</accession>
<dbReference type="Pfam" id="PF13927">
    <property type="entry name" value="Ig_3"/>
    <property type="match status" value="1"/>
</dbReference>
<gene>
    <name evidence="2" type="ORF">HAZT_HAZT011755</name>
</gene>
<dbReference type="InterPro" id="IPR007110">
    <property type="entry name" value="Ig-like_dom"/>
</dbReference>
<evidence type="ECO:0000313" key="2">
    <source>
        <dbReference type="EMBL" id="KAA0195760.1"/>
    </source>
</evidence>
<dbReference type="InterPro" id="IPR036179">
    <property type="entry name" value="Ig-like_dom_sf"/>
</dbReference>
<feature type="domain" description="Ig-like" evidence="1">
    <location>
        <begin position="1"/>
        <end position="68"/>
    </location>
</feature>
<evidence type="ECO:0000259" key="1">
    <source>
        <dbReference type="PROSITE" id="PS50835"/>
    </source>
</evidence>
<comment type="caution">
    <text evidence="2">The sequence shown here is derived from an EMBL/GenBank/DDBJ whole genome shotgun (WGS) entry which is preliminary data.</text>
</comment>
<dbReference type="AlphaFoldDB" id="A0A6A0H184"/>
<reference evidence="2" key="2">
    <citation type="journal article" date="2018" name="Environ. Sci. Technol.">
        <title>The Toxicogenome of Hyalella azteca: A Model for Sediment Ecotoxicology and Evolutionary Toxicology.</title>
        <authorList>
            <person name="Poynton H.C."/>
            <person name="Hasenbein S."/>
            <person name="Benoit J.B."/>
            <person name="Sepulveda M.S."/>
            <person name="Poelchau M.F."/>
            <person name="Hughes D.S.T."/>
            <person name="Murali S.C."/>
            <person name="Chen S."/>
            <person name="Glastad K.M."/>
            <person name="Goodisman M.A.D."/>
            <person name="Werren J.H."/>
            <person name="Vineis J.H."/>
            <person name="Bowen J.L."/>
            <person name="Friedrich M."/>
            <person name="Jones J."/>
            <person name="Robertson H.M."/>
            <person name="Feyereisen R."/>
            <person name="Mechler-Hickson A."/>
            <person name="Mathers N."/>
            <person name="Lee C.E."/>
            <person name="Colbourne J.K."/>
            <person name="Biales A."/>
            <person name="Johnston J.S."/>
            <person name="Wellborn G.A."/>
            <person name="Rosendale A.J."/>
            <person name="Cridge A.G."/>
            <person name="Munoz-Torres M.C."/>
            <person name="Bain P.A."/>
            <person name="Manny A.R."/>
            <person name="Major K.M."/>
            <person name="Lambert F.N."/>
            <person name="Vulpe C.D."/>
            <person name="Tuck P."/>
            <person name="Blalock B.J."/>
            <person name="Lin Y.Y."/>
            <person name="Smith M.E."/>
            <person name="Ochoa-Acuna H."/>
            <person name="Chen M.M."/>
            <person name="Childers C.P."/>
            <person name="Qu J."/>
            <person name="Dugan S."/>
            <person name="Lee S.L."/>
            <person name="Chao H."/>
            <person name="Dinh H."/>
            <person name="Han Y."/>
            <person name="Doddapaneni H."/>
            <person name="Worley K.C."/>
            <person name="Muzny D.M."/>
            <person name="Gibbs R.A."/>
            <person name="Richards S."/>
        </authorList>
    </citation>
    <scope>NUCLEOTIDE SEQUENCE</scope>
    <source>
        <strain evidence="2">HAZT.00-mixed</strain>
        <tissue evidence="2">Whole organism</tissue>
    </source>
</reference>
<reference evidence="2" key="1">
    <citation type="submission" date="2014-08" db="EMBL/GenBank/DDBJ databases">
        <authorList>
            <person name="Murali S."/>
            <person name="Richards S."/>
            <person name="Bandaranaike D."/>
            <person name="Bellair M."/>
            <person name="Blankenburg K."/>
            <person name="Chao H."/>
            <person name="Dinh H."/>
            <person name="Doddapaneni H."/>
            <person name="Dugan-Rocha S."/>
            <person name="Elkadiri S."/>
            <person name="Gnanaolivu R."/>
            <person name="Hughes D."/>
            <person name="Lee S."/>
            <person name="Li M."/>
            <person name="Ming W."/>
            <person name="Munidasa M."/>
            <person name="Muniz J."/>
            <person name="Nguyen L."/>
            <person name="Osuji N."/>
            <person name="Pu L.-L."/>
            <person name="Puazo M."/>
            <person name="Skinner E."/>
            <person name="Qu C."/>
            <person name="Quiroz J."/>
            <person name="Raj R."/>
            <person name="Weissenberger G."/>
            <person name="Xin Y."/>
            <person name="Zou X."/>
            <person name="Han Y."/>
            <person name="Worley K."/>
            <person name="Muzny D."/>
            <person name="Gibbs R."/>
        </authorList>
    </citation>
    <scope>NUCLEOTIDE SEQUENCE</scope>
    <source>
        <strain evidence="2">HAZT.00-mixed</strain>
        <tissue evidence="2">Whole organism</tissue>
    </source>
</reference>
<dbReference type="EMBL" id="JQDR03009374">
    <property type="protein sequence ID" value="KAA0195760.1"/>
    <property type="molecule type" value="Genomic_DNA"/>
</dbReference>